<reference key="1">
    <citation type="submission" date="2010-11" db="EMBL/GenBank/DDBJ databases">
        <title>The complete sequence of chromosome of Isophaera pallida ATCC 43644.</title>
        <authorList>
            <consortium name="US DOE Joint Genome Institute (JGI-PGF)"/>
            <person name="Lucas S."/>
            <person name="Copeland A."/>
            <person name="Lapidus A."/>
            <person name="Bruce D."/>
            <person name="Goodwin L."/>
            <person name="Pitluck S."/>
            <person name="Kyrpides N."/>
            <person name="Mavromatis K."/>
            <person name="Pagani I."/>
            <person name="Ivanova N."/>
            <person name="Saunders E."/>
            <person name="Brettin T."/>
            <person name="Detter J.C."/>
            <person name="Han C."/>
            <person name="Tapia R."/>
            <person name="Land M."/>
            <person name="Hauser L."/>
            <person name="Markowitz V."/>
            <person name="Cheng J.-F."/>
            <person name="Hugenholtz P."/>
            <person name="Woyke T."/>
            <person name="Wu D."/>
            <person name="Eisen J.A."/>
        </authorList>
    </citation>
    <scope>NUCLEOTIDE SEQUENCE</scope>
    <source>
        <strain>ATCC 43644</strain>
    </source>
</reference>
<comment type="similarity">
    <text evidence="1">Belongs to the ABC transporter superfamily.</text>
</comment>
<dbReference type="HOGENOM" id="CLU_000604_1_2_0"/>
<dbReference type="SUPFAM" id="SSF52540">
    <property type="entry name" value="P-loop containing nucleoside triphosphate hydrolases"/>
    <property type="match status" value="1"/>
</dbReference>
<evidence type="ECO:0000256" key="1">
    <source>
        <dbReference type="ARBA" id="ARBA00005417"/>
    </source>
</evidence>
<evidence type="ECO:0000256" key="2">
    <source>
        <dbReference type="ARBA" id="ARBA00022448"/>
    </source>
</evidence>
<dbReference type="InterPro" id="IPR003439">
    <property type="entry name" value="ABC_transporter-like_ATP-bd"/>
</dbReference>
<dbReference type="Proteomes" id="UP000008631">
    <property type="component" value="Chromosome"/>
</dbReference>
<evidence type="ECO:0000313" key="7">
    <source>
        <dbReference type="Proteomes" id="UP000008631"/>
    </source>
</evidence>
<name>E8R5H5_ISOPI</name>
<dbReference type="PROSITE" id="PS50893">
    <property type="entry name" value="ABC_TRANSPORTER_2"/>
    <property type="match status" value="1"/>
</dbReference>
<dbReference type="KEGG" id="ipa:Isop_0119"/>
<evidence type="ECO:0000256" key="3">
    <source>
        <dbReference type="ARBA" id="ARBA00022741"/>
    </source>
</evidence>
<dbReference type="GO" id="GO:0016887">
    <property type="term" value="F:ATP hydrolysis activity"/>
    <property type="evidence" value="ECO:0007669"/>
    <property type="project" value="InterPro"/>
</dbReference>
<dbReference type="Pfam" id="PF00005">
    <property type="entry name" value="ABC_tran"/>
    <property type="match status" value="1"/>
</dbReference>
<reference evidence="6 7" key="2">
    <citation type="journal article" date="2011" name="Stand. Genomic Sci.">
        <title>Complete genome sequence of Isosphaera pallida type strain (IS1B).</title>
        <authorList>
            <consortium name="US DOE Joint Genome Institute (JGI-PGF)"/>
            <person name="Goker M."/>
            <person name="Cleland D."/>
            <person name="Saunders E."/>
            <person name="Lapidus A."/>
            <person name="Nolan M."/>
            <person name="Lucas S."/>
            <person name="Hammon N."/>
            <person name="Deshpande S."/>
            <person name="Cheng J.F."/>
            <person name="Tapia R."/>
            <person name="Han C."/>
            <person name="Goodwin L."/>
            <person name="Pitluck S."/>
            <person name="Liolios K."/>
            <person name="Pagani I."/>
            <person name="Ivanova N."/>
            <person name="Mavromatis K."/>
            <person name="Pati A."/>
            <person name="Chen A."/>
            <person name="Palaniappan K."/>
            <person name="Land M."/>
            <person name="Hauser L."/>
            <person name="Chang Y.J."/>
            <person name="Jeffries C.D."/>
            <person name="Detter J.C."/>
            <person name="Beck B."/>
            <person name="Woyke T."/>
            <person name="Bristow J."/>
            <person name="Eisen J.A."/>
            <person name="Markowitz V."/>
            <person name="Hugenholtz P."/>
            <person name="Kyrpides N.C."/>
            <person name="Klenk H.P."/>
        </authorList>
    </citation>
    <scope>NUCLEOTIDE SEQUENCE [LARGE SCALE GENOMIC DNA]</scope>
    <source>
        <strain evidence="7">ATCC 43644 / DSM 9630 / IS1B</strain>
    </source>
</reference>
<dbReference type="InterPro" id="IPR003593">
    <property type="entry name" value="AAA+_ATPase"/>
</dbReference>
<dbReference type="AlphaFoldDB" id="E8R5H5"/>
<evidence type="ECO:0000259" key="5">
    <source>
        <dbReference type="PROSITE" id="PS50893"/>
    </source>
</evidence>
<dbReference type="CDD" id="cd03230">
    <property type="entry name" value="ABC_DR_subfamily_A"/>
    <property type="match status" value="1"/>
</dbReference>
<gene>
    <name evidence="6" type="ordered locus">Isop_0119</name>
</gene>
<keyword evidence="4" id="KW-0067">ATP-binding</keyword>
<feature type="domain" description="ABC transporter" evidence="5">
    <location>
        <begin position="30"/>
        <end position="265"/>
    </location>
</feature>
<protein>
    <submittedName>
        <fullName evidence="6">ABC transporter related protein</fullName>
    </submittedName>
</protein>
<dbReference type="EMBL" id="CP002353">
    <property type="protein sequence ID" value="ADV60716.1"/>
    <property type="molecule type" value="Genomic_DNA"/>
</dbReference>
<keyword evidence="2" id="KW-0813">Transport</keyword>
<dbReference type="InterPro" id="IPR027417">
    <property type="entry name" value="P-loop_NTPase"/>
</dbReference>
<sequence>MTTTDTAPVERDRAVAVSEATPDPRMRPVAEFVEVVKDYPTNWLRWGMLRAVDHVSLTIAPGEVFGLLGPNRAGKTTLVKILLSLTQPTSGTVKRFDQPTTNRETLKRIGYVHENQAFPRYLTATELLRYYGALSQLSTAKIEVIVPILLEKVGLADRAREPISRFSKGMVQRLGLAQALLNDPDLLVLDEPAEGLDLDGRRMVADLIAQRREAGKTVLLVTHLLAEAERVCDRVAVILGGKIVRQGTVAELTNQGTTSLEETLSPIYAAGRTAVSAAAFNG</sequence>
<dbReference type="Gene3D" id="3.40.50.300">
    <property type="entry name" value="P-loop containing nucleotide triphosphate hydrolases"/>
    <property type="match status" value="1"/>
</dbReference>
<keyword evidence="7" id="KW-1185">Reference proteome</keyword>
<evidence type="ECO:0000256" key="4">
    <source>
        <dbReference type="ARBA" id="ARBA00022840"/>
    </source>
</evidence>
<organism evidence="6 7">
    <name type="scientific">Isosphaera pallida (strain ATCC 43644 / DSM 9630 / IS1B)</name>
    <dbReference type="NCBI Taxonomy" id="575540"/>
    <lineage>
        <taxon>Bacteria</taxon>
        <taxon>Pseudomonadati</taxon>
        <taxon>Planctomycetota</taxon>
        <taxon>Planctomycetia</taxon>
        <taxon>Isosphaerales</taxon>
        <taxon>Isosphaeraceae</taxon>
        <taxon>Isosphaera</taxon>
    </lineage>
</organism>
<accession>E8R5H5</accession>
<keyword evidence="3" id="KW-0547">Nucleotide-binding</keyword>
<dbReference type="PANTHER" id="PTHR43335">
    <property type="entry name" value="ABC TRANSPORTER, ATP-BINDING PROTEIN"/>
    <property type="match status" value="1"/>
</dbReference>
<dbReference type="eggNOG" id="COG1131">
    <property type="taxonomic scope" value="Bacteria"/>
</dbReference>
<dbReference type="InParanoid" id="E8R5H5"/>
<dbReference type="PANTHER" id="PTHR43335:SF2">
    <property type="entry name" value="ABC TRANSPORTER, ATP-BINDING PROTEIN"/>
    <property type="match status" value="1"/>
</dbReference>
<dbReference type="STRING" id="575540.Isop_0119"/>
<dbReference type="SMART" id="SM00382">
    <property type="entry name" value="AAA"/>
    <property type="match status" value="1"/>
</dbReference>
<proteinExistence type="inferred from homology"/>
<dbReference type="GO" id="GO:0005524">
    <property type="term" value="F:ATP binding"/>
    <property type="evidence" value="ECO:0007669"/>
    <property type="project" value="UniProtKB-KW"/>
</dbReference>
<evidence type="ECO:0000313" key="6">
    <source>
        <dbReference type="EMBL" id="ADV60716.1"/>
    </source>
</evidence>